<evidence type="ECO:0000313" key="4">
    <source>
        <dbReference type="Proteomes" id="UP000030689"/>
    </source>
</evidence>
<dbReference type="InterPro" id="IPR001810">
    <property type="entry name" value="F-box_dom"/>
</dbReference>
<dbReference type="InterPro" id="IPR017451">
    <property type="entry name" value="F-box-assoc_interact_dom"/>
</dbReference>
<dbReference type="STRING" id="72664.V4KU18"/>
<evidence type="ECO:0000259" key="1">
    <source>
        <dbReference type="Pfam" id="PF00646"/>
    </source>
</evidence>
<organism evidence="3 4">
    <name type="scientific">Eutrema salsugineum</name>
    <name type="common">Saltwater cress</name>
    <name type="synonym">Sisymbrium salsugineum</name>
    <dbReference type="NCBI Taxonomy" id="72664"/>
    <lineage>
        <taxon>Eukaryota</taxon>
        <taxon>Viridiplantae</taxon>
        <taxon>Streptophyta</taxon>
        <taxon>Embryophyta</taxon>
        <taxon>Tracheophyta</taxon>
        <taxon>Spermatophyta</taxon>
        <taxon>Magnoliopsida</taxon>
        <taxon>eudicotyledons</taxon>
        <taxon>Gunneridae</taxon>
        <taxon>Pentapetalae</taxon>
        <taxon>rosids</taxon>
        <taxon>malvids</taxon>
        <taxon>Brassicales</taxon>
        <taxon>Brassicaceae</taxon>
        <taxon>Eutremeae</taxon>
        <taxon>Eutrema</taxon>
    </lineage>
</organism>
<protein>
    <submittedName>
        <fullName evidence="3">Uncharacterized protein</fullName>
    </submittedName>
</protein>
<dbReference type="Gramene" id="ESQ30873">
    <property type="protein sequence ID" value="ESQ30873"/>
    <property type="gene ID" value="EUTSA_v10012217mg"/>
</dbReference>
<dbReference type="eggNOG" id="ENOG502S9E8">
    <property type="taxonomic scope" value="Eukaryota"/>
</dbReference>
<name>V4KU18_EUTSA</name>
<dbReference type="PANTHER" id="PTHR31111:SF130">
    <property type="entry name" value="F-BOX ASSOCIATED UBIQUITINATION EFFECTOR FAMILY PROTEIN"/>
    <property type="match status" value="1"/>
</dbReference>
<dbReference type="Pfam" id="PF08268">
    <property type="entry name" value="FBA_3"/>
    <property type="match status" value="1"/>
</dbReference>
<dbReference type="EMBL" id="KI517809">
    <property type="protein sequence ID" value="ESQ30873.1"/>
    <property type="molecule type" value="Genomic_DNA"/>
</dbReference>
<proteinExistence type="predicted"/>
<dbReference type="Pfam" id="PF00646">
    <property type="entry name" value="F-box"/>
    <property type="match status" value="1"/>
</dbReference>
<dbReference type="NCBIfam" id="TIGR01640">
    <property type="entry name" value="F_box_assoc_1"/>
    <property type="match status" value="1"/>
</dbReference>
<dbReference type="InterPro" id="IPR013187">
    <property type="entry name" value="F-box-assoc_dom_typ3"/>
</dbReference>
<dbReference type="Proteomes" id="UP000030689">
    <property type="component" value="Unassembled WGS sequence"/>
</dbReference>
<feature type="domain" description="F-box" evidence="1">
    <location>
        <begin position="5"/>
        <end position="43"/>
    </location>
</feature>
<sequence>MISDSIPFELIVQILSRLPAKSIARFHCLPKLWGSMFHRPYFTELFLTRSSARPRLFFAMEKKDLLPQHQSPYEKSSSSSLAIAAEFHMKFPPENMSIYFSSVKVQDYYNKVPVISVICNPNTGRYETLPFLSRFRRAYSFFGFDPIDKQFKVLFMANMRGPDHHKILTLGTGEMKWRNIKCPLRHDNVSGGICINGVVYYLGDTSDVMTGFVIVCFDVRSEKFKFIYPESFCELINCELINYKGKLGVVYYDDYAGDALEFRLWVLEDSEKLVWSKYDFTLRDDMLLTHYVSILGMTVTGEIGFGDYHEALYGPSRVHVFVDDCSRLYAFADHVDDLSVNDAKLLKSSIS</sequence>
<dbReference type="AlphaFoldDB" id="V4KU18"/>
<evidence type="ECO:0000259" key="2">
    <source>
        <dbReference type="Pfam" id="PF08268"/>
    </source>
</evidence>
<dbReference type="KEGG" id="eus:EUTSA_v10012217mg"/>
<dbReference type="PANTHER" id="PTHR31111">
    <property type="entry name" value="BNAA05G37150D PROTEIN-RELATED"/>
    <property type="match status" value="1"/>
</dbReference>
<gene>
    <name evidence="3" type="ORF">EUTSA_v10012217mg</name>
</gene>
<dbReference type="SUPFAM" id="SSF81383">
    <property type="entry name" value="F-box domain"/>
    <property type="match status" value="1"/>
</dbReference>
<keyword evidence="4" id="KW-1185">Reference proteome</keyword>
<reference evidence="3 4" key="1">
    <citation type="journal article" date="2013" name="Front. Plant Sci.">
        <title>The Reference Genome of the Halophytic Plant Eutrema salsugineum.</title>
        <authorList>
            <person name="Yang R."/>
            <person name="Jarvis D.E."/>
            <person name="Chen H."/>
            <person name="Beilstein M.A."/>
            <person name="Grimwood J."/>
            <person name="Jenkins J."/>
            <person name="Shu S."/>
            <person name="Prochnik S."/>
            <person name="Xin M."/>
            <person name="Ma C."/>
            <person name="Schmutz J."/>
            <person name="Wing R.A."/>
            <person name="Mitchell-Olds T."/>
            <person name="Schumaker K.S."/>
            <person name="Wang X."/>
        </authorList>
    </citation>
    <scope>NUCLEOTIDE SEQUENCE [LARGE SCALE GENOMIC DNA]</scope>
</reference>
<accession>V4KU18</accession>
<dbReference type="OMA" id="FCELINC"/>
<dbReference type="InterPro" id="IPR036047">
    <property type="entry name" value="F-box-like_dom_sf"/>
</dbReference>
<feature type="domain" description="F-box associated beta-propeller type 3" evidence="2">
    <location>
        <begin position="55"/>
        <end position="303"/>
    </location>
</feature>
<evidence type="ECO:0000313" key="3">
    <source>
        <dbReference type="EMBL" id="ESQ30873.1"/>
    </source>
</evidence>